<sequence length="180" mass="21584">MDQPLEALLQSKALKEEGNMFFRKIYSIPIWQNFVVIWLWNSFYLMLKLGFQLAKALINMGLREEARQDLLVVIRFDPKNEEIRKELKRVEEFSYRMIERGNKAEVFDKNSISYMVVHVVPHNLPNPNEHEMCVNEQGSLTTNEFQFSAQRQDKHKKGKQHRRKNTWRRQKGKMCKTLRN</sequence>
<name>A0A9Q1K705_9CARY</name>
<keyword evidence="2" id="KW-0472">Membrane</keyword>
<evidence type="ECO:0000256" key="1">
    <source>
        <dbReference type="SAM" id="MobiDB-lite"/>
    </source>
</evidence>
<dbReference type="Gene3D" id="1.25.40.10">
    <property type="entry name" value="Tetratricopeptide repeat domain"/>
    <property type="match status" value="1"/>
</dbReference>
<proteinExistence type="predicted"/>
<comment type="caution">
    <text evidence="3">The sequence shown here is derived from an EMBL/GenBank/DDBJ whole genome shotgun (WGS) entry which is preliminary data.</text>
</comment>
<organism evidence="3 4">
    <name type="scientific">Carnegiea gigantea</name>
    <dbReference type="NCBI Taxonomy" id="171969"/>
    <lineage>
        <taxon>Eukaryota</taxon>
        <taxon>Viridiplantae</taxon>
        <taxon>Streptophyta</taxon>
        <taxon>Embryophyta</taxon>
        <taxon>Tracheophyta</taxon>
        <taxon>Spermatophyta</taxon>
        <taxon>Magnoliopsida</taxon>
        <taxon>eudicotyledons</taxon>
        <taxon>Gunneridae</taxon>
        <taxon>Pentapetalae</taxon>
        <taxon>Caryophyllales</taxon>
        <taxon>Cactineae</taxon>
        <taxon>Cactaceae</taxon>
        <taxon>Cactoideae</taxon>
        <taxon>Echinocereeae</taxon>
        <taxon>Carnegiea</taxon>
    </lineage>
</organism>
<dbReference type="OrthoDB" id="2942533at2759"/>
<keyword evidence="2" id="KW-0812">Transmembrane</keyword>
<feature type="region of interest" description="Disordered" evidence="1">
    <location>
        <begin position="148"/>
        <end position="180"/>
    </location>
</feature>
<feature type="transmembrane region" description="Helical" evidence="2">
    <location>
        <begin position="30"/>
        <end position="47"/>
    </location>
</feature>
<dbReference type="AlphaFoldDB" id="A0A9Q1K705"/>
<reference evidence="3" key="1">
    <citation type="submission" date="2022-04" db="EMBL/GenBank/DDBJ databases">
        <title>Carnegiea gigantea Genome sequencing and assembly v2.</title>
        <authorList>
            <person name="Copetti D."/>
            <person name="Sanderson M.J."/>
            <person name="Burquez A."/>
            <person name="Wojciechowski M.F."/>
        </authorList>
    </citation>
    <scope>NUCLEOTIDE SEQUENCE</scope>
    <source>
        <strain evidence="3">SGP5-SGP5p</strain>
        <tissue evidence="3">Aerial part</tissue>
    </source>
</reference>
<evidence type="ECO:0000313" key="3">
    <source>
        <dbReference type="EMBL" id="KAJ8438049.1"/>
    </source>
</evidence>
<accession>A0A9Q1K705</accession>
<evidence type="ECO:0000313" key="4">
    <source>
        <dbReference type="Proteomes" id="UP001153076"/>
    </source>
</evidence>
<dbReference type="InterPro" id="IPR011990">
    <property type="entry name" value="TPR-like_helical_dom_sf"/>
</dbReference>
<dbReference type="Proteomes" id="UP001153076">
    <property type="component" value="Unassembled WGS sequence"/>
</dbReference>
<feature type="compositionally biased region" description="Basic residues" evidence="1">
    <location>
        <begin position="153"/>
        <end position="180"/>
    </location>
</feature>
<gene>
    <name evidence="3" type="ORF">Cgig2_014178</name>
</gene>
<dbReference type="EMBL" id="JAKOGI010000272">
    <property type="protein sequence ID" value="KAJ8438049.1"/>
    <property type="molecule type" value="Genomic_DNA"/>
</dbReference>
<protein>
    <submittedName>
        <fullName evidence="3">Uncharacterized protein</fullName>
    </submittedName>
</protein>
<keyword evidence="2" id="KW-1133">Transmembrane helix</keyword>
<evidence type="ECO:0000256" key="2">
    <source>
        <dbReference type="SAM" id="Phobius"/>
    </source>
</evidence>
<keyword evidence="4" id="KW-1185">Reference proteome</keyword>